<gene>
    <name evidence="2" type="primary">casB</name>
    <name evidence="2" type="ORF">J4032_29325</name>
</gene>
<feature type="region of interest" description="Disordered" evidence="1">
    <location>
        <begin position="245"/>
        <end position="276"/>
    </location>
</feature>
<dbReference type="Gene3D" id="1.10.520.40">
    <property type="entry name" value="CRISPR-associated protein Cse2"/>
    <property type="match status" value="1"/>
</dbReference>
<proteinExistence type="predicted"/>
<reference evidence="2 3" key="1">
    <citation type="submission" date="2021-03" db="EMBL/GenBank/DDBJ databases">
        <title>Complete genome of Streptomyces formicae strain 1H-GS9 (DSM 100524).</title>
        <authorList>
            <person name="Atanasov K.E."/>
            <person name="Altabella T."/>
            <person name="Ferrer A."/>
        </authorList>
    </citation>
    <scope>NUCLEOTIDE SEQUENCE [LARGE SCALE GENOMIC DNA]</scope>
    <source>
        <strain evidence="2 3">1H-GS9</strain>
    </source>
</reference>
<dbReference type="Pfam" id="PF09485">
    <property type="entry name" value="CRISPR_Cse2"/>
    <property type="match status" value="1"/>
</dbReference>
<dbReference type="EMBL" id="CP071872">
    <property type="protein sequence ID" value="UNM15019.1"/>
    <property type="molecule type" value="Genomic_DNA"/>
</dbReference>
<dbReference type="InterPro" id="IPR038287">
    <property type="entry name" value="Cse2_sf"/>
</dbReference>
<dbReference type="NCBIfam" id="TIGR02548">
    <property type="entry name" value="casB_cse2"/>
    <property type="match status" value="1"/>
</dbReference>
<organism evidence="2 3">
    <name type="scientific">Streptomyces formicae</name>
    <dbReference type="NCBI Taxonomy" id="1616117"/>
    <lineage>
        <taxon>Bacteria</taxon>
        <taxon>Bacillati</taxon>
        <taxon>Actinomycetota</taxon>
        <taxon>Actinomycetes</taxon>
        <taxon>Kitasatosporales</taxon>
        <taxon>Streptomycetaceae</taxon>
        <taxon>Streptomyces</taxon>
    </lineage>
</organism>
<feature type="region of interest" description="Disordered" evidence="1">
    <location>
        <begin position="1"/>
        <end position="70"/>
    </location>
</feature>
<feature type="compositionally biased region" description="Basic and acidic residues" evidence="1">
    <location>
        <begin position="33"/>
        <end position="42"/>
    </location>
</feature>
<protein>
    <submittedName>
        <fullName evidence="2">Type I-E CRISPR-associated protein Cse2/CasB</fullName>
    </submittedName>
</protein>
<dbReference type="CDD" id="cd09731">
    <property type="entry name" value="Cse2_I-E"/>
    <property type="match status" value="1"/>
</dbReference>
<evidence type="ECO:0000256" key="1">
    <source>
        <dbReference type="SAM" id="MobiDB-lite"/>
    </source>
</evidence>
<keyword evidence="3" id="KW-1185">Reference proteome</keyword>
<dbReference type="Proteomes" id="UP000828924">
    <property type="component" value="Chromosome"/>
</dbReference>
<dbReference type="RefSeq" id="WP_242335905.1">
    <property type="nucleotide sequence ID" value="NZ_CP071872.1"/>
</dbReference>
<name>A0ABY3WQU8_9ACTN</name>
<accession>A0ABY3WQU8</accession>
<dbReference type="InterPro" id="IPR013382">
    <property type="entry name" value="CRISPR-assoc_prot_Cse2"/>
</dbReference>
<sequence>MTRGESDGAPGTGEQSAAECTLPDQEPALGGDNNHDIHDPEGRASAASQPRKGRPRVETRTATASYQEWGPVAQATHNEIARLQHAYLADQAAAVAVLARLRRGAGKPPHQVPDLWGLLDTSSLYEADELKHREADLARAENAFHLALTLWALHQQSRGERMHLSGTSRELGAAVRQIKGAEDHGGSVRKRFVRLGASRTVEELSDRLRELVSLLRRDSIPLDYAVLAQQIYRWQQPAARDTVRGSWGRSYQAHQPKKFATTDSGSDAGTDPKDVQ</sequence>
<evidence type="ECO:0000313" key="2">
    <source>
        <dbReference type="EMBL" id="UNM15019.1"/>
    </source>
</evidence>
<evidence type="ECO:0000313" key="3">
    <source>
        <dbReference type="Proteomes" id="UP000828924"/>
    </source>
</evidence>